<comment type="caution">
    <text evidence="1">The sequence shown here is derived from an EMBL/GenBank/DDBJ whole genome shotgun (WGS) entry which is preliminary data.</text>
</comment>
<dbReference type="Proteomes" id="UP000215914">
    <property type="component" value="Unassembled WGS sequence"/>
</dbReference>
<dbReference type="Gramene" id="mRNA:HanXRQr2_Chr09g0365191">
    <property type="protein sequence ID" value="mRNA:HanXRQr2_Chr09g0365191"/>
    <property type="gene ID" value="HanXRQr2_Chr09g0365191"/>
</dbReference>
<name>A0A9K3I2P1_HELAN</name>
<organism evidence="1 2">
    <name type="scientific">Helianthus annuus</name>
    <name type="common">Common sunflower</name>
    <dbReference type="NCBI Taxonomy" id="4232"/>
    <lineage>
        <taxon>Eukaryota</taxon>
        <taxon>Viridiplantae</taxon>
        <taxon>Streptophyta</taxon>
        <taxon>Embryophyta</taxon>
        <taxon>Tracheophyta</taxon>
        <taxon>Spermatophyta</taxon>
        <taxon>Magnoliopsida</taxon>
        <taxon>eudicotyledons</taxon>
        <taxon>Gunneridae</taxon>
        <taxon>Pentapetalae</taxon>
        <taxon>asterids</taxon>
        <taxon>campanulids</taxon>
        <taxon>Asterales</taxon>
        <taxon>Asteraceae</taxon>
        <taxon>Asteroideae</taxon>
        <taxon>Heliantheae alliance</taxon>
        <taxon>Heliantheae</taxon>
        <taxon>Helianthus</taxon>
    </lineage>
</organism>
<dbReference type="EMBL" id="MNCJ02000324">
    <property type="protein sequence ID" value="KAF5788952.1"/>
    <property type="molecule type" value="Genomic_DNA"/>
</dbReference>
<keyword evidence="2" id="KW-1185">Reference proteome</keyword>
<reference evidence="1" key="1">
    <citation type="journal article" date="2017" name="Nature">
        <title>The sunflower genome provides insights into oil metabolism, flowering and Asterid evolution.</title>
        <authorList>
            <person name="Badouin H."/>
            <person name="Gouzy J."/>
            <person name="Grassa C.J."/>
            <person name="Murat F."/>
            <person name="Staton S.E."/>
            <person name="Cottret L."/>
            <person name="Lelandais-Briere C."/>
            <person name="Owens G.L."/>
            <person name="Carrere S."/>
            <person name="Mayjonade B."/>
            <person name="Legrand L."/>
            <person name="Gill N."/>
            <person name="Kane N.C."/>
            <person name="Bowers J.E."/>
            <person name="Hubner S."/>
            <person name="Bellec A."/>
            <person name="Berard A."/>
            <person name="Berges H."/>
            <person name="Blanchet N."/>
            <person name="Boniface M.C."/>
            <person name="Brunel D."/>
            <person name="Catrice O."/>
            <person name="Chaidir N."/>
            <person name="Claudel C."/>
            <person name="Donnadieu C."/>
            <person name="Faraut T."/>
            <person name="Fievet G."/>
            <person name="Helmstetter N."/>
            <person name="King M."/>
            <person name="Knapp S.J."/>
            <person name="Lai Z."/>
            <person name="Le Paslier M.C."/>
            <person name="Lippi Y."/>
            <person name="Lorenzon L."/>
            <person name="Mandel J.R."/>
            <person name="Marage G."/>
            <person name="Marchand G."/>
            <person name="Marquand E."/>
            <person name="Bret-Mestries E."/>
            <person name="Morien E."/>
            <person name="Nambeesan S."/>
            <person name="Nguyen T."/>
            <person name="Pegot-Espagnet P."/>
            <person name="Pouilly N."/>
            <person name="Raftis F."/>
            <person name="Sallet E."/>
            <person name="Schiex T."/>
            <person name="Thomas J."/>
            <person name="Vandecasteele C."/>
            <person name="Vares D."/>
            <person name="Vear F."/>
            <person name="Vautrin S."/>
            <person name="Crespi M."/>
            <person name="Mangin B."/>
            <person name="Burke J.M."/>
            <person name="Salse J."/>
            <person name="Munos S."/>
            <person name="Vincourt P."/>
            <person name="Rieseberg L.H."/>
            <person name="Langlade N.B."/>
        </authorList>
    </citation>
    <scope>NUCLEOTIDE SEQUENCE</scope>
    <source>
        <tissue evidence="1">Leaves</tissue>
    </source>
</reference>
<proteinExistence type="predicted"/>
<dbReference type="AlphaFoldDB" id="A0A9K3I2P1"/>
<gene>
    <name evidence="1" type="ORF">HanXRQr2_Chr09g0365191</name>
</gene>
<sequence>MEMEVDLFRDIIPFHDKILYENRKHHSRKHESCALVLFLY</sequence>
<protein>
    <submittedName>
        <fullName evidence="1">Uncharacterized protein</fullName>
    </submittedName>
</protein>
<accession>A0A9K3I2P1</accession>
<evidence type="ECO:0000313" key="1">
    <source>
        <dbReference type="EMBL" id="KAF5788952.1"/>
    </source>
</evidence>
<evidence type="ECO:0000313" key="2">
    <source>
        <dbReference type="Proteomes" id="UP000215914"/>
    </source>
</evidence>
<reference evidence="1" key="2">
    <citation type="submission" date="2020-06" db="EMBL/GenBank/DDBJ databases">
        <title>Helianthus annuus Genome sequencing and assembly Release 2.</title>
        <authorList>
            <person name="Gouzy J."/>
            <person name="Langlade N."/>
            <person name="Munos S."/>
        </authorList>
    </citation>
    <scope>NUCLEOTIDE SEQUENCE</scope>
    <source>
        <tissue evidence="1">Leaves</tissue>
    </source>
</reference>